<dbReference type="GeneID" id="88178994"/>
<dbReference type="GO" id="GO:0005730">
    <property type="term" value="C:nucleolus"/>
    <property type="evidence" value="ECO:0007669"/>
    <property type="project" value="TreeGrafter"/>
</dbReference>
<feature type="compositionally biased region" description="Basic and acidic residues" evidence="3">
    <location>
        <begin position="31"/>
        <end position="47"/>
    </location>
</feature>
<reference evidence="6 7" key="2">
    <citation type="journal article" date="2018" name="Proc. Natl. Acad. Sci.">
        <title>RNAi is a critical determinant of centromere evolution in closely related fungi.</title>
        <authorList>
            <person name="Yadav V."/>
            <person name="Sun S."/>
            <person name="Billmyre R.B."/>
            <person name="Thimmappa B.C."/>
            <person name="Shea T."/>
            <person name="Lintner R."/>
            <person name="Bakkeren G."/>
            <person name="Cuomo C.A."/>
            <person name="Heitman J."/>
            <person name="Sanyal K."/>
        </authorList>
    </citation>
    <scope>NUCLEOTIDE SEQUENCE [LARGE SCALE GENOMIC DNA]</scope>
    <source>
        <strain evidence="6 7">R265</strain>
    </source>
</reference>
<dbReference type="Pfam" id="PF08164">
    <property type="entry name" value="TRAUB"/>
    <property type="match status" value="1"/>
</dbReference>
<feature type="compositionally biased region" description="Polar residues" evidence="3">
    <location>
        <begin position="1"/>
        <end position="19"/>
    </location>
</feature>
<comment type="similarity">
    <text evidence="1">Belongs to the AATF family.</text>
</comment>
<feature type="region of interest" description="Disordered" evidence="3">
    <location>
        <begin position="381"/>
        <end position="400"/>
    </location>
</feature>
<gene>
    <name evidence="6" type="ORF">CNBG_2655</name>
</gene>
<evidence type="ECO:0000259" key="5">
    <source>
        <dbReference type="Pfam" id="PF13339"/>
    </source>
</evidence>
<dbReference type="KEGG" id="cdeu:CNBG_2655"/>
<organism evidence="6 7">
    <name type="scientific">Cryptococcus deuterogattii (strain R265)</name>
    <name type="common">Cryptococcus gattii VGII (strain R265)</name>
    <dbReference type="NCBI Taxonomy" id="294750"/>
    <lineage>
        <taxon>Eukaryota</taxon>
        <taxon>Fungi</taxon>
        <taxon>Dikarya</taxon>
        <taxon>Basidiomycota</taxon>
        <taxon>Agaricomycotina</taxon>
        <taxon>Tremellomycetes</taxon>
        <taxon>Tremellales</taxon>
        <taxon>Cryptococcaceae</taxon>
        <taxon>Cryptococcus</taxon>
        <taxon>Cryptococcus gattii species complex</taxon>
    </lineage>
</organism>
<dbReference type="InterPro" id="IPR039223">
    <property type="entry name" value="AATF/Bfr2"/>
</dbReference>
<feature type="region of interest" description="Disordered" evidence="3">
    <location>
        <begin position="1"/>
        <end position="162"/>
    </location>
</feature>
<dbReference type="Proteomes" id="UP000029445">
    <property type="component" value="Chromosome 8"/>
</dbReference>
<feature type="compositionally biased region" description="Acidic residues" evidence="3">
    <location>
        <begin position="83"/>
        <end position="142"/>
    </location>
</feature>
<dbReference type="OMA" id="INFMAPN"/>
<dbReference type="InterPro" id="IPR025160">
    <property type="entry name" value="AATF"/>
</dbReference>
<accession>A0A095C8J5</accession>
<dbReference type="OrthoDB" id="5783963at2759"/>
<proteinExistence type="inferred from homology"/>
<evidence type="ECO:0000256" key="2">
    <source>
        <dbReference type="ARBA" id="ARBA00013850"/>
    </source>
</evidence>
<evidence type="ECO:0000313" key="6">
    <source>
        <dbReference type="EMBL" id="KGB76817.1"/>
    </source>
</evidence>
<dbReference type="RefSeq" id="XP_062882675.1">
    <property type="nucleotide sequence ID" value="XM_063026720.1"/>
</dbReference>
<feature type="domain" description="Apoptosis-antagonizing transcription factor C-terminal" evidence="4">
    <location>
        <begin position="358"/>
        <end position="435"/>
    </location>
</feature>
<keyword evidence="7" id="KW-1185">Reference proteome</keyword>
<sequence length="469" mass="52050">MSGLSLAQQLKQLHSNNVSVPDPENAYSNLDSHDIQRKGDEGREHYVDVGPSRLRMELGGTGGGTLTGPKYEGVKTGRMKIFDDDDEEESEGEEGNEGEGDEDGDEDEEEDEEDFDEEEDEEDDEDDEDEEDEDEEEEEEEEKEKQTYSRINGPKQALDPVASLRNSRLKDIEKGQAIRKQKALFESLITLRITFQKALTAFNTIPNTIPTTLPEDPENELASKKASILKSLGELNERLFTLRKSITLPGESEEEVSHGKRKRDEGDDAQGEVYWIEAAKESLDIADRSHPQLLPILNKWSSKIQAASLQLGSKQAGGSKFLQQMKNGAGGVVEAIESGINSKREAEKTLMESEETGYRALLREVIESRSGSGPAADLTHLRREKKKKREAERGGSKGRKLRYTVHEKAQNFVVPIPLSQGWHEEQVDELFSSLFGGVGMKGATSEKTVGLDVGNADEGLAELGVLRVF</sequence>
<evidence type="ECO:0000259" key="4">
    <source>
        <dbReference type="Pfam" id="PF08164"/>
    </source>
</evidence>
<evidence type="ECO:0000313" key="7">
    <source>
        <dbReference type="Proteomes" id="UP000029445"/>
    </source>
</evidence>
<name>A0A095C8J5_CRYD2</name>
<evidence type="ECO:0000256" key="1">
    <source>
        <dbReference type="ARBA" id="ARBA00008966"/>
    </source>
</evidence>
<reference evidence="6 7" key="1">
    <citation type="journal article" date="2011" name="MBio">
        <title>Genome variation in Cryptococcus gattii, an emerging pathogen of immunocompetent hosts.</title>
        <authorList>
            <person name="D'Souza C.A."/>
            <person name="Kronstad J.W."/>
            <person name="Taylor G."/>
            <person name="Warren R."/>
            <person name="Yuen M."/>
            <person name="Hu G."/>
            <person name="Jung W.H."/>
            <person name="Sham A."/>
            <person name="Kidd S.E."/>
            <person name="Tangen K."/>
            <person name="Lee N."/>
            <person name="Zeilmaker T."/>
            <person name="Sawkins J."/>
            <person name="McVicker G."/>
            <person name="Shah S."/>
            <person name="Gnerre S."/>
            <person name="Griggs A."/>
            <person name="Zeng Q."/>
            <person name="Bartlett K."/>
            <person name="Li W."/>
            <person name="Wang X."/>
            <person name="Heitman J."/>
            <person name="Stajich J.E."/>
            <person name="Fraser J.A."/>
            <person name="Meyer W."/>
            <person name="Carter D."/>
            <person name="Schein J."/>
            <person name="Krzywinski M."/>
            <person name="Kwon-Chung K.J."/>
            <person name="Varma A."/>
            <person name="Wang J."/>
            <person name="Brunham R."/>
            <person name="Fyfe M."/>
            <person name="Ouellette B.F."/>
            <person name="Siddiqui A."/>
            <person name="Marra M."/>
            <person name="Jones S."/>
            <person name="Holt R."/>
            <person name="Birren B.W."/>
            <person name="Galagan J.E."/>
            <person name="Cuomo C.A."/>
        </authorList>
    </citation>
    <scope>NUCLEOTIDE SEQUENCE [LARGE SCALE GENOMIC DNA]</scope>
    <source>
        <strain evidence="6 7">R265</strain>
    </source>
</reference>
<dbReference type="Pfam" id="PF13339">
    <property type="entry name" value="AATF-Che1"/>
    <property type="match status" value="1"/>
</dbReference>
<dbReference type="EMBL" id="CP025766">
    <property type="protein sequence ID" value="KGB76817.1"/>
    <property type="molecule type" value="Genomic_DNA"/>
</dbReference>
<dbReference type="InterPro" id="IPR012617">
    <property type="entry name" value="AATF_C"/>
</dbReference>
<dbReference type="VEuPathDB" id="FungiDB:CNBG_2655"/>
<protein>
    <recommendedName>
        <fullName evidence="2">Protein BFR2</fullName>
    </recommendedName>
</protein>
<dbReference type="HOGENOM" id="CLU_018299_2_1_1"/>
<feature type="domain" description="AATF leucine zipper-containing" evidence="5">
    <location>
        <begin position="171"/>
        <end position="303"/>
    </location>
</feature>
<dbReference type="PANTHER" id="PTHR15565:SF0">
    <property type="entry name" value="PROTEIN AATF"/>
    <property type="match status" value="1"/>
</dbReference>
<dbReference type="PANTHER" id="PTHR15565">
    <property type="entry name" value="AATF PROTEIN APOPTOSIS ANTAGONIZING TRANSCRIPTION FACTOR"/>
    <property type="match status" value="1"/>
</dbReference>
<evidence type="ECO:0000256" key="3">
    <source>
        <dbReference type="SAM" id="MobiDB-lite"/>
    </source>
</evidence>
<dbReference type="AlphaFoldDB" id="A0A095C8J5"/>
<dbReference type="STRING" id="294750.A0A095C8J5"/>
<dbReference type="GO" id="GO:0000462">
    <property type="term" value="P:maturation of SSU-rRNA from tricistronic rRNA transcript (SSU-rRNA, 5.8S rRNA, LSU-rRNA)"/>
    <property type="evidence" value="ECO:0007669"/>
    <property type="project" value="TreeGrafter"/>
</dbReference>